<dbReference type="InterPro" id="IPR017593">
    <property type="entry name" value="Allantoinase"/>
</dbReference>
<dbReference type="PANTHER" id="PTHR43668:SF2">
    <property type="entry name" value="ALLANTOINASE"/>
    <property type="match status" value="1"/>
</dbReference>
<evidence type="ECO:0000256" key="3">
    <source>
        <dbReference type="ARBA" id="ARBA00004968"/>
    </source>
</evidence>
<comment type="caution">
    <text evidence="12">The sequence shown here is derived from an EMBL/GenBank/DDBJ whole genome shotgun (WGS) entry which is preliminary data.</text>
</comment>
<keyword evidence="13" id="KW-1185">Reference proteome</keyword>
<evidence type="ECO:0000313" key="12">
    <source>
        <dbReference type="EMBL" id="KAF9410959.1"/>
    </source>
</evidence>
<evidence type="ECO:0000256" key="5">
    <source>
        <dbReference type="ARBA" id="ARBA00011881"/>
    </source>
</evidence>
<evidence type="ECO:0000256" key="10">
    <source>
        <dbReference type="SAM" id="MobiDB-lite"/>
    </source>
</evidence>
<evidence type="ECO:0000256" key="6">
    <source>
        <dbReference type="ARBA" id="ARBA00012863"/>
    </source>
</evidence>
<evidence type="ECO:0000256" key="8">
    <source>
        <dbReference type="ARBA" id="ARBA00022801"/>
    </source>
</evidence>
<evidence type="ECO:0000256" key="9">
    <source>
        <dbReference type="ARBA" id="ARBA00022833"/>
    </source>
</evidence>
<comment type="similarity">
    <text evidence="4">Belongs to the metallo-dependent hydrolases superfamily. Allantoinase family.</text>
</comment>
<gene>
    <name evidence="12" type="ORF">HW555_010091</name>
</gene>
<keyword evidence="9" id="KW-0862">Zinc</keyword>
<comment type="pathway">
    <text evidence="3">Nitrogen metabolism; (S)-allantoin degradation; allantoate from (S)-allantoin: step 1/1.</text>
</comment>
<feature type="domain" description="Amidohydrolase-related" evidence="11">
    <location>
        <begin position="585"/>
        <end position="944"/>
    </location>
</feature>
<comment type="cofactor">
    <cofactor evidence="2">
        <name>Zn(2+)</name>
        <dbReference type="ChEBI" id="CHEBI:29105"/>
    </cofactor>
</comment>
<evidence type="ECO:0000313" key="13">
    <source>
        <dbReference type="Proteomes" id="UP000648187"/>
    </source>
</evidence>
<dbReference type="SUPFAM" id="SSF51556">
    <property type="entry name" value="Metallo-dependent hydrolases"/>
    <property type="match status" value="2"/>
</dbReference>
<evidence type="ECO:0000259" key="11">
    <source>
        <dbReference type="Pfam" id="PF01979"/>
    </source>
</evidence>
<dbReference type="FunFam" id="3.20.20.140:FF:000032">
    <property type="entry name" value="Allantoinase Dal1"/>
    <property type="match status" value="1"/>
</dbReference>
<dbReference type="EC" id="3.5.2.5" evidence="6"/>
<dbReference type="GO" id="GO:0004038">
    <property type="term" value="F:allantoinase activity"/>
    <property type="evidence" value="ECO:0007669"/>
    <property type="project" value="UniProtKB-EC"/>
</dbReference>
<comment type="catalytic activity">
    <reaction evidence="1">
        <text>(S)-allantoin + H2O = allantoate + H(+)</text>
        <dbReference type="Rhea" id="RHEA:17029"/>
        <dbReference type="ChEBI" id="CHEBI:15377"/>
        <dbReference type="ChEBI" id="CHEBI:15378"/>
        <dbReference type="ChEBI" id="CHEBI:15678"/>
        <dbReference type="ChEBI" id="CHEBI:17536"/>
        <dbReference type="EC" id="3.5.2.5"/>
    </reaction>
</comment>
<dbReference type="AlphaFoldDB" id="A0A835GB29"/>
<dbReference type="InterPro" id="IPR011059">
    <property type="entry name" value="Metal-dep_hydrolase_composite"/>
</dbReference>
<dbReference type="NCBIfam" id="TIGR03178">
    <property type="entry name" value="allantoinase"/>
    <property type="match status" value="2"/>
</dbReference>
<evidence type="ECO:0000256" key="2">
    <source>
        <dbReference type="ARBA" id="ARBA00001947"/>
    </source>
</evidence>
<dbReference type="PROSITE" id="PS00482">
    <property type="entry name" value="DIHYDROOROTASE_1"/>
    <property type="match status" value="2"/>
</dbReference>
<name>A0A835GB29_SPOEX</name>
<feature type="region of interest" description="Disordered" evidence="10">
    <location>
        <begin position="183"/>
        <end position="204"/>
    </location>
</feature>
<comment type="subunit">
    <text evidence="5">Homotetramer.</text>
</comment>
<dbReference type="PANTHER" id="PTHR43668">
    <property type="entry name" value="ALLANTOINASE"/>
    <property type="match status" value="1"/>
</dbReference>
<dbReference type="Pfam" id="PF01979">
    <property type="entry name" value="Amidohydro_1"/>
    <property type="match status" value="2"/>
</dbReference>
<dbReference type="SUPFAM" id="SSF51338">
    <property type="entry name" value="Composite domain of metallo-dependent hydrolases"/>
    <property type="match status" value="2"/>
</dbReference>
<dbReference type="EMBL" id="JACKWZ010000239">
    <property type="protein sequence ID" value="KAF9410959.1"/>
    <property type="molecule type" value="Genomic_DNA"/>
</dbReference>
<sequence>MPFKRLVTESGVADGGVLVNVNGTIEQIVTREEADKIIAENDGKIKVVDGGDLALLAGIVDSHVHVNEPGRTAWEGFRTATSAAAAGGITTIVDMPLNSIPPTTTVENLKIKASSAEGNVFVDVGFWGGVIVGNDNSLRDLVKAGVVGFKCFLCPSGVDEFPNVGPEDLEKAFEALEGTGSFHAELEDDSPPSRKKIKKKDPEEYQTYLESRPPKMELNAVALIKEFVSKTDVRVHVVHVSSSEVVPLLTEARKVRVARGNEAWRAGVTAETCHHYLTFSADQIPKGRSEYKCAPPIRDKNNKEKLWEYLLEDKLDLVVSDHSPCTPDLKCSNNLEAWGGISSVQFGLSLFWTSASARGLDLTSISKYMSSAPAQLCGLQNRKGSLKAGLDADLIFFDPDATFTVSTDIIRHKNKLTPYIGMELKGVVKQTYLRGHLIYDEGEVVEKPQGKFWETVVAIVTVTPRHSVNIRQNSRQIMIQFLICGFVYDKSEIVWNFATKKYFDQIFLSRTGVTCRLIGATTKPEDKKLFLSRHVVTETDEFEGGVLVDERGVIEAVLKQDSVELLLSSERSRGWQIIDGGTWALMAGGLDSHVHVNEPGRTSWEGYVTATEAAAAGGITTIIDMPLNSIPPTTTLENLKIKANIAREEIYVDVGFWGGVVPGNEKELQSMIKAGVVGFKCFLINSGVSEFPYVTPEALDEALVYLNGTGTVLAFHAEVQVGETSSDCEGSSCPNPDLYDTYLATRPEIMELEAVSLIASQLDKTDVHVHVVHVSAEGVIPILEAAREERIKAGYKGWRGGVTAETCNHYLTLSSEMIPPGHSEFKCAPPIRNITNKQKLWEYIRDERLDLVTSDHSPSVPELKGANFLKAWGGISSVQFGKIIIYHSSGPEAKARGFPLTAVTRYLSAGPARLVGLQERKGSIRPGLDGDLIFFDPDASFLVTPEIIRYKNKGVKWEGYATYVRGQLVFSDDELIGEPKGKLLLNEL</sequence>
<reference evidence="12" key="1">
    <citation type="submission" date="2020-08" db="EMBL/GenBank/DDBJ databases">
        <title>Spodoptera exigua strain:BAW_Kor-Di-RS1 Genome sequencing and assembly.</title>
        <authorList>
            <person name="Kim J."/>
            <person name="Nam H.Y."/>
            <person name="Kwon M."/>
            <person name="Choi J.H."/>
            <person name="Cho S.R."/>
            <person name="Kim G.-H."/>
        </authorList>
    </citation>
    <scope>NUCLEOTIDE SEQUENCE</scope>
    <source>
        <strain evidence="12">BAW_Kor-Di-RS1</strain>
        <tissue evidence="12">Whole-body</tissue>
    </source>
</reference>
<accession>A0A835GB29</accession>
<dbReference type="GO" id="GO:0006145">
    <property type="term" value="P:purine nucleobase catabolic process"/>
    <property type="evidence" value="ECO:0007669"/>
    <property type="project" value="TreeGrafter"/>
</dbReference>
<evidence type="ECO:0000256" key="1">
    <source>
        <dbReference type="ARBA" id="ARBA00001756"/>
    </source>
</evidence>
<dbReference type="InterPro" id="IPR006680">
    <property type="entry name" value="Amidohydro-rel"/>
</dbReference>
<dbReference type="GO" id="GO:0000256">
    <property type="term" value="P:allantoin catabolic process"/>
    <property type="evidence" value="ECO:0007669"/>
    <property type="project" value="UniProtKB-UniPathway"/>
</dbReference>
<dbReference type="InterPro" id="IPR050138">
    <property type="entry name" value="DHOase/Allantoinase_Hydrolase"/>
</dbReference>
<dbReference type="InterPro" id="IPR002195">
    <property type="entry name" value="Dihydroorotase_CS"/>
</dbReference>
<organism evidence="12 13">
    <name type="scientific">Spodoptera exigua</name>
    <name type="common">Beet armyworm</name>
    <name type="synonym">Noctua fulgens</name>
    <dbReference type="NCBI Taxonomy" id="7107"/>
    <lineage>
        <taxon>Eukaryota</taxon>
        <taxon>Metazoa</taxon>
        <taxon>Ecdysozoa</taxon>
        <taxon>Arthropoda</taxon>
        <taxon>Hexapoda</taxon>
        <taxon>Insecta</taxon>
        <taxon>Pterygota</taxon>
        <taxon>Neoptera</taxon>
        <taxon>Endopterygota</taxon>
        <taxon>Lepidoptera</taxon>
        <taxon>Glossata</taxon>
        <taxon>Ditrysia</taxon>
        <taxon>Noctuoidea</taxon>
        <taxon>Noctuidae</taxon>
        <taxon>Amphipyrinae</taxon>
        <taxon>Spodoptera</taxon>
    </lineage>
</organism>
<keyword evidence="8" id="KW-0378">Hydrolase</keyword>
<evidence type="ECO:0000256" key="4">
    <source>
        <dbReference type="ARBA" id="ARBA00010368"/>
    </source>
</evidence>
<dbReference type="GO" id="GO:0005737">
    <property type="term" value="C:cytoplasm"/>
    <property type="evidence" value="ECO:0007669"/>
    <property type="project" value="TreeGrafter"/>
</dbReference>
<dbReference type="GO" id="GO:0008270">
    <property type="term" value="F:zinc ion binding"/>
    <property type="evidence" value="ECO:0007669"/>
    <property type="project" value="InterPro"/>
</dbReference>
<dbReference type="UniPathway" id="UPA00395">
    <property type="reaction ID" value="UER00653"/>
</dbReference>
<proteinExistence type="inferred from homology"/>
<dbReference type="GO" id="GO:0050897">
    <property type="term" value="F:cobalt ion binding"/>
    <property type="evidence" value="ECO:0007669"/>
    <property type="project" value="InterPro"/>
</dbReference>
<dbReference type="InterPro" id="IPR032466">
    <property type="entry name" value="Metal_Hydrolase"/>
</dbReference>
<protein>
    <recommendedName>
        <fullName evidence="6">allantoinase</fullName>
        <ecNumber evidence="6">3.5.2.5</ecNumber>
    </recommendedName>
</protein>
<evidence type="ECO:0000256" key="7">
    <source>
        <dbReference type="ARBA" id="ARBA00022723"/>
    </source>
</evidence>
<dbReference type="Gene3D" id="3.20.20.140">
    <property type="entry name" value="Metal-dependent hydrolases"/>
    <property type="match status" value="2"/>
</dbReference>
<keyword evidence="7" id="KW-0479">Metal-binding</keyword>
<dbReference type="Proteomes" id="UP000648187">
    <property type="component" value="Unassembled WGS sequence"/>
</dbReference>
<feature type="domain" description="Amidohydrolase-related" evidence="11">
    <location>
        <begin position="55"/>
        <end position="437"/>
    </location>
</feature>